<sequence length="405" mass="42946">MKIFNLPDLGEGTTEAEIVRWLVMVGDTIAVDEPIAEVETVKARVEVPCPYAGTVKATHGMEGETLVVGHPLITIETAVSAVEEGGTVLVGSGLADAPSRSARRRAARSMTRGSAPEPAPPASQQTISPLVRRLASEHEISLDSLAAETGRSVRRRDVERVITRQDATPSVTPTEGGGAVRLPLRGVERAAAEQFVRSRREIADATVWVDADATKLMEARASLGGPVGGIGLSAILARMCVSGLVRFPSLNSSVDLPESAILHHESVNLGIAVQTKRGVLVPVVKAAERRTTQGLSDEMDRLTTSARDGALKPADLTGGTFTLNNYGVFGVDGADAIINYPEAAILGIGRIMDRPWVVQGELAVRKVVQLSLSFDHRVCDGGAAAGFLRHVAELIENPFKLLHAF</sequence>
<dbReference type="GO" id="GO:0016407">
    <property type="term" value="F:acetyltransferase activity"/>
    <property type="evidence" value="ECO:0007669"/>
    <property type="project" value="TreeGrafter"/>
</dbReference>
<evidence type="ECO:0000256" key="6">
    <source>
        <dbReference type="RuleBase" id="RU003423"/>
    </source>
</evidence>
<evidence type="ECO:0000256" key="1">
    <source>
        <dbReference type="ARBA" id="ARBA00001938"/>
    </source>
</evidence>
<dbReference type="PANTHER" id="PTHR43178:SF5">
    <property type="entry name" value="LIPOAMIDE ACYLTRANSFERASE COMPONENT OF BRANCHED-CHAIN ALPHA-KETO ACID DEHYDROGENASE COMPLEX, MITOCHONDRIAL"/>
    <property type="match status" value="1"/>
</dbReference>
<dbReference type="InterPro" id="IPR050743">
    <property type="entry name" value="2-oxoacid_DH_E2_comp"/>
</dbReference>
<evidence type="ECO:0000313" key="10">
    <source>
        <dbReference type="Proteomes" id="UP000476310"/>
    </source>
</evidence>
<dbReference type="SUPFAM" id="SSF52777">
    <property type="entry name" value="CoA-dependent acyltransferases"/>
    <property type="match status" value="1"/>
</dbReference>
<dbReference type="Gene3D" id="4.10.320.10">
    <property type="entry name" value="E3-binding domain"/>
    <property type="match status" value="1"/>
</dbReference>
<feature type="domain" description="Lipoyl-binding" evidence="8">
    <location>
        <begin position="1"/>
        <end position="76"/>
    </location>
</feature>
<dbReference type="EMBL" id="JAAIKT010000133">
    <property type="protein sequence ID" value="NEW77624.1"/>
    <property type="molecule type" value="Genomic_DNA"/>
</dbReference>
<dbReference type="Proteomes" id="UP000476310">
    <property type="component" value="Unassembled WGS sequence"/>
</dbReference>
<keyword evidence="3 6" id="KW-0808">Transferase</keyword>
<dbReference type="GO" id="GO:0005737">
    <property type="term" value="C:cytoplasm"/>
    <property type="evidence" value="ECO:0007669"/>
    <property type="project" value="TreeGrafter"/>
</dbReference>
<dbReference type="PROSITE" id="PS50968">
    <property type="entry name" value="BIOTINYL_LIPOYL"/>
    <property type="match status" value="1"/>
</dbReference>
<dbReference type="AlphaFoldDB" id="A0A6G4AY00"/>
<keyword evidence="4 6" id="KW-0450">Lipoyl</keyword>
<reference evidence="9" key="1">
    <citation type="submission" date="2020-02" db="EMBL/GenBank/DDBJ databases">
        <title>A new Streptomyces sp. for controlling soil-borne diseases.</title>
        <authorList>
            <person name="Li X."/>
            <person name="Tian Y."/>
            <person name="Gao K."/>
        </authorList>
    </citation>
    <scope>NUCLEOTIDE SEQUENCE [LARGE SCALE GENOMIC DNA]</scope>
    <source>
        <strain evidence="9">0250</strain>
    </source>
</reference>
<dbReference type="InterPro" id="IPR011053">
    <property type="entry name" value="Single_hybrid_motif"/>
</dbReference>
<dbReference type="Gene3D" id="2.40.50.100">
    <property type="match status" value="1"/>
</dbReference>
<evidence type="ECO:0000256" key="3">
    <source>
        <dbReference type="ARBA" id="ARBA00022679"/>
    </source>
</evidence>
<comment type="caution">
    <text evidence="9">The sequence shown here is derived from an EMBL/GenBank/DDBJ whole genome shotgun (WGS) entry which is preliminary data.</text>
</comment>
<protein>
    <recommendedName>
        <fullName evidence="6">Dihydrolipoamide acetyltransferase component of pyruvate dehydrogenase complex</fullName>
        <ecNumber evidence="6">2.3.1.-</ecNumber>
    </recommendedName>
</protein>
<organism evidence="9 10">
    <name type="scientific">Streptomyces rhizosphaericus</name>
    <dbReference type="NCBI Taxonomy" id="114699"/>
    <lineage>
        <taxon>Bacteria</taxon>
        <taxon>Bacillati</taxon>
        <taxon>Actinomycetota</taxon>
        <taxon>Actinomycetes</taxon>
        <taxon>Kitasatosporales</taxon>
        <taxon>Streptomycetaceae</taxon>
        <taxon>Streptomyces</taxon>
        <taxon>Streptomyces violaceusniger group</taxon>
    </lineage>
</organism>
<dbReference type="InterPro" id="IPR000089">
    <property type="entry name" value="Biotin_lipoyl"/>
</dbReference>
<evidence type="ECO:0000256" key="4">
    <source>
        <dbReference type="ARBA" id="ARBA00022823"/>
    </source>
</evidence>
<dbReference type="InterPro" id="IPR036625">
    <property type="entry name" value="E3-bd_dom_sf"/>
</dbReference>
<dbReference type="CDD" id="cd06849">
    <property type="entry name" value="lipoyl_domain"/>
    <property type="match status" value="1"/>
</dbReference>
<dbReference type="Pfam" id="PF00198">
    <property type="entry name" value="2-oxoacid_dh"/>
    <property type="match status" value="1"/>
</dbReference>
<dbReference type="SUPFAM" id="SSF51230">
    <property type="entry name" value="Single hybrid motif"/>
    <property type="match status" value="1"/>
</dbReference>
<feature type="region of interest" description="Disordered" evidence="7">
    <location>
        <begin position="94"/>
        <end position="126"/>
    </location>
</feature>
<gene>
    <name evidence="9" type="ORF">G4H13_46785</name>
</gene>
<dbReference type="Pfam" id="PF00364">
    <property type="entry name" value="Biotin_lipoyl"/>
    <property type="match status" value="1"/>
</dbReference>
<keyword evidence="10" id="KW-1185">Reference proteome</keyword>
<dbReference type="InterPro" id="IPR001078">
    <property type="entry name" value="2-oxoacid_DH_actylTfrase"/>
</dbReference>
<evidence type="ECO:0000256" key="2">
    <source>
        <dbReference type="ARBA" id="ARBA00007317"/>
    </source>
</evidence>
<comment type="similarity">
    <text evidence="2 6">Belongs to the 2-oxoacid dehydrogenase family.</text>
</comment>
<dbReference type="GO" id="GO:0031405">
    <property type="term" value="F:lipoic acid binding"/>
    <property type="evidence" value="ECO:0007669"/>
    <property type="project" value="TreeGrafter"/>
</dbReference>
<dbReference type="PANTHER" id="PTHR43178">
    <property type="entry name" value="DIHYDROLIPOAMIDE ACETYLTRANSFERASE COMPONENT OF PYRUVATE DEHYDROGENASE COMPLEX"/>
    <property type="match status" value="1"/>
</dbReference>
<proteinExistence type="inferred from homology"/>
<keyword evidence="5 6" id="KW-0012">Acyltransferase</keyword>
<name>A0A6G4AY00_9ACTN</name>
<evidence type="ECO:0000259" key="8">
    <source>
        <dbReference type="PROSITE" id="PS50968"/>
    </source>
</evidence>
<evidence type="ECO:0000256" key="5">
    <source>
        <dbReference type="ARBA" id="ARBA00023315"/>
    </source>
</evidence>
<accession>A0A6G4AY00</accession>
<dbReference type="InterPro" id="IPR023213">
    <property type="entry name" value="CAT-like_dom_sf"/>
</dbReference>
<evidence type="ECO:0000256" key="7">
    <source>
        <dbReference type="SAM" id="MobiDB-lite"/>
    </source>
</evidence>
<comment type="cofactor">
    <cofactor evidence="1 6">
        <name>(R)-lipoate</name>
        <dbReference type="ChEBI" id="CHEBI:83088"/>
    </cofactor>
</comment>
<evidence type="ECO:0000313" key="9">
    <source>
        <dbReference type="EMBL" id="NEW77624.1"/>
    </source>
</evidence>
<dbReference type="Gene3D" id="3.30.559.10">
    <property type="entry name" value="Chloramphenicol acetyltransferase-like domain"/>
    <property type="match status" value="1"/>
</dbReference>
<dbReference type="EC" id="2.3.1.-" evidence="6"/>
<dbReference type="RefSeq" id="WP_164437111.1">
    <property type="nucleotide sequence ID" value="NZ_JAAIKT010000133.1"/>
</dbReference>